<dbReference type="InterPro" id="IPR027417">
    <property type="entry name" value="P-loop_NTPase"/>
</dbReference>
<dbReference type="PROSITE" id="PS51273">
    <property type="entry name" value="GATASE_TYPE_1"/>
    <property type="match status" value="1"/>
</dbReference>
<reference evidence="12 13" key="2">
    <citation type="submission" date="2018-11" db="EMBL/GenBank/DDBJ databases">
        <authorList>
            <consortium name="Pathogen Informatics"/>
        </authorList>
    </citation>
    <scope>NUCLEOTIDE SEQUENCE [LARGE SCALE GENOMIC DNA]</scope>
</reference>
<dbReference type="GO" id="GO:0097268">
    <property type="term" value="C:cytoophidium"/>
    <property type="evidence" value="ECO:0007669"/>
    <property type="project" value="TreeGrafter"/>
</dbReference>
<dbReference type="Pfam" id="PF00117">
    <property type="entry name" value="GATase"/>
    <property type="match status" value="1"/>
</dbReference>
<dbReference type="GO" id="GO:0003735">
    <property type="term" value="F:structural constituent of ribosome"/>
    <property type="evidence" value="ECO:0007669"/>
    <property type="project" value="InterPro"/>
</dbReference>
<evidence type="ECO:0000256" key="4">
    <source>
        <dbReference type="ARBA" id="ARBA00022741"/>
    </source>
</evidence>
<dbReference type="EC" id="6.3.4.2" evidence="9"/>
<dbReference type="Gene3D" id="3.40.50.300">
    <property type="entry name" value="P-loop containing nucleotide triphosphate hydrolases"/>
    <property type="match status" value="1"/>
</dbReference>
<evidence type="ECO:0000256" key="5">
    <source>
        <dbReference type="ARBA" id="ARBA00022840"/>
    </source>
</evidence>
<protein>
    <recommendedName>
        <fullName evidence="9">CTP synthase</fullName>
        <ecNumber evidence="9">6.3.4.2</ecNumber>
    </recommendedName>
    <alternativeName>
        <fullName evidence="9">UTP--ammonia ligase</fullName>
    </alternativeName>
</protein>
<dbReference type="InterPro" id="IPR017926">
    <property type="entry name" value="GATASE"/>
</dbReference>
<dbReference type="InterPro" id="IPR017456">
    <property type="entry name" value="CTP_synthase_N"/>
</dbReference>
<dbReference type="InterPro" id="IPR033828">
    <property type="entry name" value="GATase1_CTP_Synthase"/>
</dbReference>
<dbReference type="InterPro" id="IPR032053">
    <property type="entry name" value="Ribosomal_mS34"/>
</dbReference>
<dbReference type="PANTHER" id="PTHR11550">
    <property type="entry name" value="CTP SYNTHASE"/>
    <property type="match status" value="1"/>
</dbReference>
<dbReference type="NCBIfam" id="NF003792">
    <property type="entry name" value="PRK05380.1"/>
    <property type="match status" value="1"/>
</dbReference>
<dbReference type="GO" id="GO:0042802">
    <property type="term" value="F:identical protein binding"/>
    <property type="evidence" value="ECO:0007669"/>
    <property type="project" value="TreeGrafter"/>
</dbReference>
<dbReference type="GO" id="GO:0005739">
    <property type="term" value="C:mitochondrion"/>
    <property type="evidence" value="ECO:0007669"/>
    <property type="project" value="InterPro"/>
</dbReference>
<dbReference type="NCBIfam" id="TIGR00337">
    <property type="entry name" value="PyrG"/>
    <property type="match status" value="1"/>
</dbReference>
<dbReference type="GO" id="GO:0003883">
    <property type="term" value="F:CTP synthase activity"/>
    <property type="evidence" value="ECO:0007669"/>
    <property type="project" value="UniProtKB-UniRule"/>
</dbReference>
<gene>
    <name evidence="12" type="ORF">BPAG_LOCUS13241</name>
</gene>
<keyword evidence="3 9" id="KW-0436">Ligase</keyword>
<dbReference type="Pfam" id="PF06418">
    <property type="entry name" value="CTP_synth_N"/>
    <property type="match status" value="1"/>
</dbReference>
<evidence type="ECO:0000313" key="13">
    <source>
        <dbReference type="Proteomes" id="UP000278627"/>
    </source>
</evidence>
<evidence type="ECO:0000256" key="9">
    <source>
        <dbReference type="RuleBase" id="RU810713"/>
    </source>
</evidence>
<comment type="similarity">
    <text evidence="2 9">Belongs to the CTP synthase family.</text>
</comment>
<dbReference type="EMBL" id="UZAD01013368">
    <property type="protein sequence ID" value="VDN94426.1"/>
    <property type="molecule type" value="Genomic_DNA"/>
</dbReference>
<dbReference type="GO" id="GO:0019856">
    <property type="term" value="P:pyrimidine nucleobase biosynthetic process"/>
    <property type="evidence" value="ECO:0007669"/>
    <property type="project" value="TreeGrafter"/>
</dbReference>
<dbReference type="CDD" id="cd03113">
    <property type="entry name" value="CTPS_N"/>
    <property type="match status" value="1"/>
</dbReference>
<keyword evidence="6 9" id="KW-0315">Glutamine amidotransferase</keyword>
<evidence type="ECO:0000259" key="11">
    <source>
        <dbReference type="Pfam" id="PF06418"/>
    </source>
</evidence>
<evidence type="ECO:0000313" key="14">
    <source>
        <dbReference type="WBParaSite" id="BPAG_0001331301-mRNA-1"/>
    </source>
</evidence>
<dbReference type="SUPFAM" id="SSF52317">
    <property type="entry name" value="Class I glutamine amidotransferase-like"/>
    <property type="match status" value="2"/>
</dbReference>
<dbReference type="SUPFAM" id="SSF52540">
    <property type="entry name" value="P-loop containing nucleoside triphosphate hydrolases"/>
    <property type="match status" value="1"/>
</dbReference>
<dbReference type="WBParaSite" id="BPAG_0001331301-mRNA-1">
    <property type="protein sequence ID" value="BPAG_0001331301-mRNA-1"/>
    <property type="gene ID" value="BPAG_0001331301"/>
</dbReference>
<keyword evidence="7 9" id="KW-0665">Pyrimidine biosynthesis</keyword>
<evidence type="ECO:0000256" key="3">
    <source>
        <dbReference type="ARBA" id="ARBA00022598"/>
    </source>
</evidence>
<dbReference type="FunFam" id="3.40.50.300:FF:000207">
    <property type="entry name" value="CTP synthase"/>
    <property type="match status" value="1"/>
</dbReference>
<comment type="function">
    <text evidence="9">Catalyzes the ATP-dependent amination of UTP to CTP with either L-glutamine or ammonia as the source of nitrogen.</text>
</comment>
<keyword evidence="4 9" id="KW-0547">Nucleotide-binding</keyword>
<evidence type="ECO:0000256" key="7">
    <source>
        <dbReference type="ARBA" id="ARBA00022975"/>
    </source>
</evidence>
<accession>A0A0N4TWJ9</accession>
<dbReference type="Proteomes" id="UP000278627">
    <property type="component" value="Unassembled WGS sequence"/>
</dbReference>
<evidence type="ECO:0000259" key="10">
    <source>
        <dbReference type="Pfam" id="PF00117"/>
    </source>
</evidence>
<dbReference type="InterPro" id="IPR029062">
    <property type="entry name" value="Class_I_gatase-like"/>
</dbReference>
<feature type="domain" description="CTP synthase N-terminal" evidence="11">
    <location>
        <begin position="253"/>
        <end position="523"/>
    </location>
</feature>
<organism evidence="14">
    <name type="scientific">Brugia pahangi</name>
    <name type="common">Filarial nematode worm</name>
    <dbReference type="NCBI Taxonomy" id="6280"/>
    <lineage>
        <taxon>Eukaryota</taxon>
        <taxon>Metazoa</taxon>
        <taxon>Ecdysozoa</taxon>
        <taxon>Nematoda</taxon>
        <taxon>Chromadorea</taxon>
        <taxon>Rhabditida</taxon>
        <taxon>Spirurina</taxon>
        <taxon>Spiruromorpha</taxon>
        <taxon>Filarioidea</taxon>
        <taxon>Onchocercidae</taxon>
        <taxon>Brugia</taxon>
    </lineage>
</organism>
<dbReference type="InterPro" id="IPR004468">
    <property type="entry name" value="CTP_synthase"/>
</dbReference>
<proteinExistence type="inferred from homology"/>
<evidence type="ECO:0000256" key="1">
    <source>
        <dbReference type="ARBA" id="ARBA00005171"/>
    </source>
</evidence>
<dbReference type="UniPathway" id="UPA00159">
    <property type="reaction ID" value="UER00277"/>
</dbReference>
<dbReference type="PANTHER" id="PTHR11550:SF0">
    <property type="entry name" value="CTP SYNTHASE-RELATED"/>
    <property type="match status" value="1"/>
</dbReference>
<evidence type="ECO:0000256" key="6">
    <source>
        <dbReference type="ARBA" id="ARBA00022962"/>
    </source>
</evidence>
<sequence length="933" mass="105386">MIPNIRYIGNYDINAEGKFLWEILCQLRNLGVGRIVTKNEWARKWPKQPSYLKIVQACPSMDRWLLRGKLWADWTFRGINLGLYEFSADLARSDWRLIHKHEEDEFIKCDSPMKPIEYPKTMPLPPYLRAVCENGDVVRMEEKRIDLDLCLDPQFGMIKHLFKKVETAHGNSIYDETRPEIWLDLYGDEMPTKVEAWTVGPAELRPHFDNSVPTPCPPELDNMSLPEFKFDFSELESGFNFKPLDTEMVEPVKMILVTGGVISGVGKGIISSSLGVLLKAHGYRVSFIKIDPYINIDAGTFSPFEHGEVFVLDDGGEVDLDLGNYERFLNIRLTRDNNITTGKIYQQVIERERRGDYLGKTVQTIPHITSAIIEWVERVAAIPVDDTDQRPEVCIVELGGTIGDIESMPFVAAFEKFQRPAFKDQLMTVHVSVILEPKSTGELKTKPMQNSMRNLRASGLTPDLLVCRSERPLNKALREKIAAFGMVELQQVIGVHDVSNIYKVPLLLHEQNVLEMIVERLKLTAVNAEGTLILKPNLFQWIHLSNLCDSFHEEVRIALVGKYVQIPDAYASLNKALRHSAIHAKRQLVISYIHSEHLQEINDSSHTTNYKRAWETIKQCQGIVVPGGFGGRGVEGKIAVCKYARENNIPFLGICLGMQCAVIEFARNVCGIKGANSTEFDMTVVGEQQVVIDMPEHKGNEKGMGGTMRLGLRDTVFLTGNCKLRKLYDARKISERHRHRYEVNPRVVSKLSRAGLLFVGMGANENAAHMNGKVSSYATLVKLTECETSKIMEENNTQEMYEISEREVLLSKIEDLCGTGNDETDITSVRMEIFELQGHPYFVGVQFHPEYLSHPLKPSPPLFGLICAASGQLESFLRGSKIPTPVNILKAAENYGSNVTENALQETHLFANKLSMLTDQNTDEKMCENLINL</sequence>
<dbReference type="GO" id="GO:0005524">
    <property type="term" value="F:ATP binding"/>
    <property type="evidence" value="ECO:0007669"/>
    <property type="project" value="UniProtKB-KW"/>
</dbReference>
<name>A0A0N4TWJ9_BRUPA</name>
<dbReference type="STRING" id="6280.A0A0N4TWJ9"/>
<dbReference type="Pfam" id="PF16053">
    <property type="entry name" value="MRP-S34"/>
    <property type="match status" value="1"/>
</dbReference>
<comment type="catalytic activity">
    <reaction evidence="8 9">
        <text>UTP + L-glutamine + ATP + H2O = CTP + L-glutamate + ADP + phosphate + 2 H(+)</text>
        <dbReference type="Rhea" id="RHEA:26426"/>
        <dbReference type="ChEBI" id="CHEBI:15377"/>
        <dbReference type="ChEBI" id="CHEBI:15378"/>
        <dbReference type="ChEBI" id="CHEBI:29985"/>
        <dbReference type="ChEBI" id="CHEBI:30616"/>
        <dbReference type="ChEBI" id="CHEBI:37563"/>
        <dbReference type="ChEBI" id="CHEBI:43474"/>
        <dbReference type="ChEBI" id="CHEBI:46398"/>
        <dbReference type="ChEBI" id="CHEBI:58359"/>
        <dbReference type="ChEBI" id="CHEBI:456216"/>
        <dbReference type="EC" id="6.3.4.2"/>
    </reaction>
</comment>
<evidence type="ECO:0000256" key="2">
    <source>
        <dbReference type="ARBA" id="ARBA00007533"/>
    </source>
</evidence>
<evidence type="ECO:0000313" key="12">
    <source>
        <dbReference type="EMBL" id="VDN94426.1"/>
    </source>
</evidence>
<comment type="pathway">
    <text evidence="1 9">Pyrimidine metabolism; CTP biosynthesis via de novo pathway; CTP from UDP: step 2/2.</text>
</comment>
<keyword evidence="5 9" id="KW-0067">ATP-binding</keyword>
<keyword evidence="13" id="KW-1185">Reference proteome</keyword>
<reference evidence="14" key="1">
    <citation type="submission" date="2017-02" db="UniProtKB">
        <authorList>
            <consortium name="WormBaseParasite"/>
        </authorList>
    </citation>
    <scope>IDENTIFICATION</scope>
</reference>
<evidence type="ECO:0000256" key="8">
    <source>
        <dbReference type="ARBA" id="ARBA00047781"/>
    </source>
</evidence>
<dbReference type="AlphaFoldDB" id="A0A0N4TWJ9"/>
<feature type="domain" description="Glutamine amidotransferase" evidence="10">
    <location>
        <begin position="566"/>
        <end position="753"/>
    </location>
</feature>
<dbReference type="CDD" id="cd01746">
    <property type="entry name" value="GATase1_CTP_Synthase"/>
    <property type="match status" value="1"/>
</dbReference>
<dbReference type="GO" id="GO:0044210">
    <property type="term" value="P:'de novo' CTP biosynthetic process"/>
    <property type="evidence" value="ECO:0007669"/>
    <property type="project" value="UniProtKB-UniRule"/>
</dbReference>
<dbReference type="Gene3D" id="3.40.50.880">
    <property type="match status" value="1"/>
</dbReference>